<dbReference type="InterPro" id="IPR032675">
    <property type="entry name" value="LRR_dom_sf"/>
</dbReference>
<protein>
    <submittedName>
        <fullName evidence="1">Disease resistance protein adr2</fullName>
    </submittedName>
</protein>
<dbReference type="AlphaFoldDB" id="A0AAW0LLC6"/>
<feature type="non-terminal residue" evidence="1">
    <location>
        <position position="1"/>
    </location>
</feature>
<sequence>EFQFQNLKRIDASGCESITKLPDLCTLNLEELDLSYCTNLVEFHESIGSLDKLQELRLINCEKIHYFPSHLMWKSLQILDISSCLSLDDFSFLFHCNYNILNGLYQYCCKNLMDLSDIIYKLRLPKALSISSGKLRSCREFTCFKYLPEIPRLPQSIREVFILNSQLLHPQSSNRLLSQFGELWYPESEISLSPQIPRNVLHCELILPGSEISKWFNHRSVGNSISFWIRRGSPTFCCCVVFESGEQSGEYYLDVIFKFNGTRHRIFQGIWVADMMCNHVLFFHVPYEQASGLLYCSSQCYDHYQNHVEVVFQPFSFYPGSKTTPTIRRDLVKQRSSTKVTPLSRLYYLFSPPLMVLIWKQQIMRLTPLKDFHVDGSDLSLSPYAYPTGRKYQPPQVLVLMTLATFLCHLV</sequence>
<dbReference type="Proteomes" id="UP000237347">
    <property type="component" value="Unassembled WGS sequence"/>
</dbReference>
<dbReference type="PANTHER" id="PTHR16083">
    <property type="entry name" value="LEUCINE RICH REPEAT CONTAINING PROTEIN"/>
    <property type="match status" value="1"/>
</dbReference>
<gene>
    <name evidence="1" type="primary">ADR2_5</name>
    <name evidence="1" type="ORF">CFP56_041007</name>
</gene>
<dbReference type="EMBL" id="PKMF04000083">
    <property type="protein sequence ID" value="KAK7851779.1"/>
    <property type="molecule type" value="Genomic_DNA"/>
</dbReference>
<accession>A0AAW0LLC6</accession>
<proteinExistence type="predicted"/>
<reference evidence="1 2" key="1">
    <citation type="journal article" date="2018" name="Sci. Data">
        <title>The draft genome sequence of cork oak.</title>
        <authorList>
            <person name="Ramos A.M."/>
            <person name="Usie A."/>
            <person name="Barbosa P."/>
            <person name="Barros P.M."/>
            <person name="Capote T."/>
            <person name="Chaves I."/>
            <person name="Simoes F."/>
            <person name="Abreu I."/>
            <person name="Carrasquinho I."/>
            <person name="Faro C."/>
            <person name="Guimaraes J.B."/>
            <person name="Mendonca D."/>
            <person name="Nobrega F."/>
            <person name="Rodrigues L."/>
            <person name="Saibo N.J.M."/>
            <person name="Varela M.C."/>
            <person name="Egas C."/>
            <person name="Matos J."/>
            <person name="Miguel C.M."/>
            <person name="Oliveira M.M."/>
            <person name="Ricardo C.P."/>
            <person name="Goncalves S."/>
        </authorList>
    </citation>
    <scope>NUCLEOTIDE SEQUENCE [LARGE SCALE GENOMIC DNA]</scope>
    <source>
        <strain evidence="2">cv. HL8</strain>
    </source>
</reference>
<dbReference type="PANTHER" id="PTHR16083:SF65">
    <property type="entry name" value="DISEASE RESISTANCE PROTEIN RPP8-LIKE"/>
    <property type="match status" value="1"/>
</dbReference>
<organism evidence="1 2">
    <name type="scientific">Quercus suber</name>
    <name type="common">Cork oak</name>
    <dbReference type="NCBI Taxonomy" id="58331"/>
    <lineage>
        <taxon>Eukaryota</taxon>
        <taxon>Viridiplantae</taxon>
        <taxon>Streptophyta</taxon>
        <taxon>Embryophyta</taxon>
        <taxon>Tracheophyta</taxon>
        <taxon>Spermatophyta</taxon>
        <taxon>Magnoliopsida</taxon>
        <taxon>eudicotyledons</taxon>
        <taxon>Gunneridae</taxon>
        <taxon>Pentapetalae</taxon>
        <taxon>rosids</taxon>
        <taxon>fabids</taxon>
        <taxon>Fagales</taxon>
        <taxon>Fagaceae</taxon>
        <taxon>Quercus</taxon>
    </lineage>
</organism>
<dbReference type="SUPFAM" id="SSF52058">
    <property type="entry name" value="L domain-like"/>
    <property type="match status" value="1"/>
</dbReference>
<evidence type="ECO:0000313" key="2">
    <source>
        <dbReference type="Proteomes" id="UP000237347"/>
    </source>
</evidence>
<keyword evidence="2" id="KW-1185">Reference proteome</keyword>
<dbReference type="Gene3D" id="3.80.10.10">
    <property type="entry name" value="Ribonuclease Inhibitor"/>
    <property type="match status" value="1"/>
</dbReference>
<name>A0AAW0LLC6_QUESU</name>
<evidence type="ECO:0000313" key="1">
    <source>
        <dbReference type="EMBL" id="KAK7851779.1"/>
    </source>
</evidence>
<comment type="caution">
    <text evidence="1">The sequence shown here is derived from an EMBL/GenBank/DDBJ whole genome shotgun (WGS) entry which is preliminary data.</text>
</comment>